<dbReference type="InterPro" id="IPR018466">
    <property type="entry name" value="Kre9/Knh1-like_N"/>
</dbReference>
<feature type="signal peptide" evidence="2">
    <location>
        <begin position="1"/>
        <end position="19"/>
    </location>
</feature>
<organism evidence="4 5">
    <name type="scientific">Pyricularia grisea</name>
    <name type="common">Crabgrass-specific blast fungus</name>
    <name type="synonym">Magnaporthe grisea</name>
    <dbReference type="NCBI Taxonomy" id="148305"/>
    <lineage>
        <taxon>Eukaryota</taxon>
        <taxon>Fungi</taxon>
        <taxon>Dikarya</taxon>
        <taxon>Ascomycota</taxon>
        <taxon>Pezizomycotina</taxon>
        <taxon>Sordariomycetes</taxon>
        <taxon>Sordariomycetidae</taxon>
        <taxon>Magnaporthales</taxon>
        <taxon>Pyriculariaceae</taxon>
        <taxon>Pyricularia</taxon>
    </lineage>
</organism>
<dbReference type="RefSeq" id="XP_030979700.1">
    <property type="nucleotide sequence ID" value="XM_031131051.1"/>
</dbReference>
<dbReference type="AlphaFoldDB" id="A0A6P8AXQ5"/>
<keyword evidence="4" id="KW-1185">Reference proteome</keyword>
<feature type="domain" description="Yeast cell wall synthesis Kre9/Knh1-like N-terminal" evidence="3">
    <location>
        <begin position="25"/>
        <end position="116"/>
    </location>
</feature>
<name>A0A6P8AXQ5_PYRGI</name>
<evidence type="ECO:0000256" key="1">
    <source>
        <dbReference type="ARBA" id="ARBA00022729"/>
    </source>
</evidence>
<dbReference type="KEGG" id="pgri:PgNI_11077"/>
<dbReference type="InterPro" id="IPR052479">
    <property type="entry name" value="GPI-anchor_Adhesion_Reg"/>
</dbReference>
<dbReference type="OrthoDB" id="5420143at2759"/>
<dbReference type="GeneID" id="41965956"/>
<evidence type="ECO:0000313" key="4">
    <source>
        <dbReference type="Proteomes" id="UP000515153"/>
    </source>
</evidence>
<dbReference type="Pfam" id="PF10342">
    <property type="entry name" value="Kre9_KNH"/>
    <property type="match status" value="1"/>
</dbReference>
<evidence type="ECO:0000256" key="2">
    <source>
        <dbReference type="SAM" id="SignalP"/>
    </source>
</evidence>
<dbReference type="Proteomes" id="UP000515153">
    <property type="component" value="Chromosome VII"/>
</dbReference>
<keyword evidence="1 2" id="KW-0732">Signal</keyword>
<proteinExistence type="predicted"/>
<evidence type="ECO:0000313" key="5">
    <source>
        <dbReference type="RefSeq" id="XP_030979700.1"/>
    </source>
</evidence>
<accession>A0A6P8AXQ5</accession>
<dbReference type="PANTHER" id="PTHR35185">
    <property type="entry name" value="SERINE/THREONINE-RICH PROTEIN ADG2-RELATED"/>
    <property type="match status" value="1"/>
</dbReference>
<gene>
    <name evidence="5" type="ORF">PgNI_11077</name>
</gene>
<reference evidence="4 5" key="1">
    <citation type="journal article" date="2019" name="Mol. Biol. Evol.">
        <title>Blast fungal genomes show frequent chromosomal changes, gene gains and losses, and effector gene turnover.</title>
        <authorList>
            <person name="Gomez Luciano L.B."/>
            <person name="Jason Tsai I."/>
            <person name="Chuma I."/>
            <person name="Tosa Y."/>
            <person name="Chen Y.H."/>
            <person name="Li J.Y."/>
            <person name="Li M.Y."/>
            <person name="Jade Lu M.Y."/>
            <person name="Nakayashiki H."/>
            <person name="Li W.H."/>
        </authorList>
    </citation>
    <scope>NUCLEOTIDE SEQUENCE [LARGE SCALE GENOMIC DNA]</scope>
    <source>
        <strain evidence="4 5">NI907</strain>
    </source>
</reference>
<evidence type="ECO:0000259" key="3">
    <source>
        <dbReference type="Pfam" id="PF10342"/>
    </source>
</evidence>
<protein>
    <recommendedName>
        <fullName evidence="3">Yeast cell wall synthesis Kre9/Knh1-like N-terminal domain-containing protein</fullName>
    </recommendedName>
</protein>
<feature type="chain" id="PRO_5027783963" description="Yeast cell wall synthesis Kre9/Knh1-like N-terminal domain-containing protein" evidence="2">
    <location>
        <begin position="20"/>
        <end position="261"/>
    </location>
</feature>
<dbReference type="PANTHER" id="PTHR35185:SF2">
    <property type="entry name" value="EXTRACELLULAR PROLINE-SERINE RICH PROTEIN (AFU_ORTHOLOGUE AFUA_8G07090)"/>
    <property type="match status" value="1"/>
</dbReference>
<reference evidence="5" key="3">
    <citation type="submission" date="2025-08" db="UniProtKB">
        <authorList>
            <consortium name="RefSeq"/>
        </authorList>
    </citation>
    <scope>IDENTIFICATION</scope>
    <source>
        <strain evidence="5">NI907</strain>
    </source>
</reference>
<reference evidence="5" key="2">
    <citation type="submission" date="2019-10" db="EMBL/GenBank/DDBJ databases">
        <authorList>
            <consortium name="NCBI Genome Project"/>
        </authorList>
    </citation>
    <scope>NUCLEOTIDE SEQUENCE</scope>
    <source>
        <strain evidence="5">NI907</strain>
    </source>
</reference>
<sequence length="261" mass="26798">MHASTIALAVFGAAGFASAIQFTYPVANTTATRGDATQEVRWTSVDTDPSRLSLYLVNFVNWPPYYEPLAFDVETAAGAAQVRIPCDLNVSGGYQINAINGTNVFVIYAQTGNFSISGPSCQDPSATIPAGCPQATTAMVSPTPTPLHPQTNGTLVQHPPAVTSPAAITSTTPSTVTRVNAGTCPETIGWGPAGYGYPVTLTAVPHPPDVPTIPAVANAAQGAPAQSSVSEMTIGNVVYQTVYMDLADYVAKGGSCGACSA</sequence>